<comment type="pathway">
    <text evidence="6">Amino-acid biosynthesis.</text>
</comment>
<dbReference type="PANTHER" id="PTHR11986">
    <property type="entry name" value="AMINOTRANSFERASE CLASS III"/>
    <property type="match status" value="1"/>
</dbReference>
<dbReference type="InterPro" id="IPR005814">
    <property type="entry name" value="Aminotrans_3"/>
</dbReference>
<dbReference type="EMBL" id="VNHY01000001">
    <property type="protein sequence ID" value="TYP94908.1"/>
    <property type="molecule type" value="Genomic_DNA"/>
</dbReference>
<evidence type="ECO:0000256" key="2">
    <source>
        <dbReference type="ARBA" id="ARBA00022576"/>
    </source>
</evidence>
<comment type="caution">
    <text evidence="8">The sequence shown here is derived from an EMBL/GenBank/DDBJ whole genome shotgun (WGS) entry which is preliminary data.</text>
</comment>
<evidence type="ECO:0000256" key="1">
    <source>
        <dbReference type="ARBA" id="ARBA00001933"/>
    </source>
</evidence>
<keyword evidence="4 8" id="KW-0808">Transferase</keyword>
<dbReference type="GO" id="GO:0042802">
    <property type="term" value="F:identical protein binding"/>
    <property type="evidence" value="ECO:0007669"/>
    <property type="project" value="TreeGrafter"/>
</dbReference>
<dbReference type="InterPro" id="IPR015422">
    <property type="entry name" value="PyrdxlP-dep_Trfase_small"/>
</dbReference>
<evidence type="ECO:0000256" key="6">
    <source>
        <dbReference type="ARBA" id="ARBA00029440"/>
    </source>
</evidence>
<dbReference type="Proteomes" id="UP000324595">
    <property type="component" value="Unassembled WGS sequence"/>
</dbReference>
<dbReference type="PANTHER" id="PTHR11986:SF79">
    <property type="entry name" value="ACETYLORNITHINE AMINOTRANSFERASE, MITOCHONDRIAL"/>
    <property type="match status" value="1"/>
</dbReference>
<keyword evidence="5 7" id="KW-0663">Pyridoxal phosphate</keyword>
<dbReference type="NCBIfam" id="NF002325">
    <property type="entry name" value="PRK01278.1"/>
    <property type="match status" value="1"/>
</dbReference>
<accession>A0A5D3YNI3</accession>
<dbReference type="FunFam" id="3.40.640.10:FF:000004">
    <property type="entry name" value="Acetylornithine aminotransferase"/>
    <property type="match status" value="1"/>
</dbReference>
<sequence>MNFQQLTEQYHLPVYNRFPITITKGQGTHVWDENGNKYLDALAGIAVNSLGHCHPNVVEAVQQQVEQLMHISNFYYSKPQAQLLELLAEISGLDKGFICNSGGEAMEAAVKAARKYGQAYDKQPSLITVSNAFHGRTMGTISMGMKKYSKGYDPLMKGFNEVPMNDTEALEATFNDQTLGVVIETIQGSGGLHVASQDFIERIQSLCDTHDALFIVDEVQTGIGRTGAMFGFEHYNVQPDIIAIAKAMGGGFPIGAMVCTDKVAKTMSYGDHGSTYGGNPLACAASVAALNTIKDEDLIQQADEKGQFLENKLREMSSTIPEITDIRGRGLMLGVELDFNGRKVVEDMMAMGVLSNCTQGNVIRLVPPLVINNEELTRLADVLIQAIRKNIGIDKTK</sequence>
<dbReference type="GO" id="GO:0008483">
    <property type="term" value="F:transaminase activity"/>
    <property type="evidence" value="ECO:0007669"/>
    <property type="project" value="UniProtKB-KW"/>
</dbReference>
<dbReference type="NCBIfam" id="TIGR00707">
    <property type="entry name" value="argD"/>
    <property type="match status" value="1"/>
</dbReference>
<comment type="similarity">
    <text evidence="7">Belongs to the class-III pyridoxal-phosphate-dependent aminotransferase family.</text>
</comment>
<comment type="cofactor">
    <cofactor evidence="1">
        <name>pyridoxal 5'-phosphate</name>
        <dbReference type="ChEBI" id="CHEBI:597326"/>
    </cofactor>
</comment>
<dbReference type="SUPFAM" id="SSF53383">
    <property type="entry name" value="PLP-dependent transferases"/>
    <property type="match status" value="1"/>
</dbReference>
<evidence type="ECO:0000313" key="9">
    <source>
        <dbReference type="Proteomes" id="UP000324595"/>
    </source>
</evidence>
<organism evidence="8 9">
    <name type="scientific">Fodinibius salinus</name>
    <dbReference type="NCBI Taxonomy" id="860790"/>
    <lineage>
        <taxon>Bacteria</taxon>
        <taxon>Pseudomonadati</taxon>
        <taxon>Balneolota</taxon>
        <taxon>Balneolia</taxon>
        <taxon>Balneolales</taxon>
        <taxon>Balneolaceae</taxon>
        <taxon>Fodinibius</taxon>
    </lineage>
</organism>
<dbReference type="RefSeq" id="WP_148897598.1">
    <property type="nucleotide sequence ID" value="NZ_VNHY01000001.1"/>
</dbReference>
<protein>
    <submittedName>
        <fullName evidence="8">Acetylornithine aminotransferase apoenzyme</fullName>
    </submittedName>
</protein>
<dbReference type="InterPro" id="IPR015421">
    <property type="entry name" value="PyrdxlP-dep_Trfase_major"/>
</dbReference>
<dbReference type="CDD" id="cd00610">
    <property type="entry name" value="OAT_like"/>
    <property type="match status" value="1"/>
</dbReference>
<dbReference type="InterPro" id="IPR049704">
    <property type="entry name" value="Aminotrans_3_PPA_site"/>
</dbReference>
<dbReference type="PIRSF" id="PIRSF000521">
    <property type="entry name" value="Transaminase_4ab_Lys_Orn"/>
    <property type="match status" value="1"/>
</dbReference>
<dbReference type="InterPro" id="IPR015424">
    <property type="entry name" value="PyrdxlP-dep_Trfase"/>
</dbReference>
<evidence type="ECO:0000256" key="3">
    <source>
        <dbReference type="ARBA" id="ARBA00022605"/>
    </source>
</evidence>
<keyword evidence="2 8" id="KW-0032">Aminotransferase</keyword>
<keyword evidence="9" id="KW-1185">Reference proteome</keyword>
<dbReference type="PROSITE" id="PS00600">
    <property type="entry name" value="AA_TRANSFER_CLASS_3"/>
    <property type="match status" value="1"/>
</dbReference>
<reference evidence="8 9" key="1">
    <citation type="submission" date="2019-07" db="EMBL/GenBank/DDBJ databases">
        <title>Genomic Encyclopedia of Archaeal and Bacterial Type Strains, Phase II (KMG-II): from individual species to whole genera.</title>
        <authorList>
            <person name="Goeker M."/>
        </authorList>
    </citation>
    <scope>NUCLEOTIDE SEQUENCE [LARGE SCALE GENOMIC DNA]</scope>
    <source>
        <strain evidence="8 9">DSM 21935</strain>
    </source>
</reference>
<name>A0A5D3YNI3_9BACT</name>
<dbReference type="Gene3D" id="3.40.640.10">
    <property type="entry name" value="Type I PLP-dependent aspartate aminotransferase-like (Major domain)"/>
    <property type="match status" value="1"/>
</dbReference>
<dbReference type="AlphaFoldDB" id="A0A5D3YNI3"/>
<dbReference type="GO" id="GO:0030170">
    <property type="term" value="F:pyridoxal phosphate binding"/>
    <property type="evidence" value="ECO:0007669"/>
    <property type="project" value="InterPro"/>
</dbReference>
<evidence type="ECO:0000313" key="8">
    <source>
        <dbReference type="EMBL" id="TYP94908.1"/>
    </source>
</evidence>
<dbReference type="InterPro" id="IPR004636">
    <property type="entry name" value="AcOrn/SuccOrn_fam"/>
</dbReference>
<dbReference type="InterPro" id="IPR050103">
    <property type="entry name" value="Class-III_PLP-dep_AT"/>
</dbReference>
<dbReference type="GO" id="GO:0006526">
    <property type="term" value="P:L-arginine biosynthetic process"/>
    <property type="evidence" value="ECO:0007669"/>
    <property type="project" value="UniProtKB-ARBA"/>
</dbReference>
<evidence type="ECO:0000256" key="4">
    <source>
        <dbReference type="ARBA" id="ARBA00022679"/>
    </source>
</evidence>
<keyword evidence="3" id="KW-0028">Amino-acid biosynthesis</keyword>
<evidence type="ECO:0000256" key="5">
    <source>
        <dbReference type="ARBA" id="ARBA00022898"/>
    </source>
</evidence>
<evidence type="ECO:0000256" key="7">
    <source>
        <dbReference type="RuleBase" id="RU003560"/>
    </source>
</evidence>
<dbReference type="OrthoDB" id="9801052at2"/>
<dbReference type="Gene3D" id="3.90.1150.10">
    <property type="entry name" value="Aspartate Aminotransferase, domain 1"/>
    <property type="match status" value="1"/>
</dbReference>
<proteinExistence type="inferred from homology"/>
<dbReference type="Pfam" id="PF00202">
    <property type="entry name" value="Aminotran_3"/>
    <property type="match status" value="1"/>
</dbReference>
<gene>
    <name evidence="8" type="ORF">LX73_0201</name>
</gene>